<accession>A0A420YKF0</accession>
<evidence type="ECO:0000256" key="2">
    <source>
        <dbReference type="ARBA" id="ARBA00023315"/>
    </source>
</evidence>
<dbReference type="PANTHER" id="PTHR12283:SF6">
    <property type="entry name" value="GLUTAMINYL-PEPTIDE CYCLOTRANSFERASE-RELATED"/>
    <property type="match status" value="1"/>
</dbReference>
<comment type="similarity">
    <text evidence="3">Belongs to the peptidase M28 family.</text>
</comment>
<dbReference type="GO" id="GO:0008270">
    <property type="term" value="F:zinc ion binding"/>
    <property type="evidence" value="ECO:0007669"/>
    <property type="project" value="TreeGrafter"/>
</dbReference>
<dbReference type="CDD" id="cd03880">
    <property type="entry name" value="M28_QC_like"/>
    <property type="match status" value="1"/>
</dbReference>
<dbReference type="GO" id="GO:0016603">
    <property type="term" value="F:glutaminyl-peptide cyclotransferase activity"/>
    <property type="evidence" value="ECO:0007669"/>
    <property type="project" value="InterPro"/>
</dbReference>
<dbReference type="Pfam" id="PF04389">
    <property type="entry name" value="Peptidase_M28"/>
    <property type="match status" value="1"/>
</dbReference>
<dbReference type="SUPFAM" id="SSF53187">
    <property type="entry name" value="Zn-dependent exopeptidases"/>
    <property type="match status" value="1"/>
</dbReference>
<dbReference type="Proteomes" id="UP000275385">
    <property type="component" value="Unassembled WGS sequence"/>
</dbReference>
<evidence type="ECO:0000313" key="6">
    <source>
        <dbReference type="EMBL" id="RKU48358.1"/>
    </source>
</evidence>
<reference evidence="6 7" key="1">
    <citation type="submission" date="2018-08" db="EMBL/GenBank/DDBJ databases">
        <title>Draft genome of the lignicolous fungus Coniochaeta pulveracea.</title>
        <authorList>
            <person name="Borstlap C.J."/>
            <person name="De Witt R.N."/>
            <person name="Botha A."/>
            <person name="Volschenk H."/>
        </authorList>
    </citation>
    <scope>NUCLEOTIDE SEQUENCE [LARGE SCALE GENOMIC DNA]</scope>
    <source>
        <strain evidence="6 7">CAB683</strain>
    </source>
</reference>
<evidence type="ECO:0000256" key="3">
    <source>
        <dbReference type="RuleBase" id="RU361240"/>
    </source>
</evidence>
<evidence type="ECO:0000313" key="7">
    <source>
        <dbReference type="Proteomes" id="UP000275385"/>
    </source>
</evidence>
<name>A0A420YKF0_9PEZI</name>
<dbReference type="GO" id="GO:0008233">
    <property type="term" value="F:peptidase activity"/>
    <property type="evidence" value="ECO:0007669"/>
    <property type="project" value="UniProtKB-KW"/>
</dbReference>
<keyword evidence="7" id="KW-1185">Reference proteome</keyword>
<dbReference type="GO" id="GO:0006508">
    <property type="term" value="P:proteolysis"/>
    <property type="evidence" value="ECO:0007669"/>
    <property type="project" value="UniProtKB-KW"/>
</dbReference>
<keyword evidence="3" id="KW-0862">Zinc</keyword>
<keyword evidence="1" id="KW-0808">Transferase</keyword>
<sequence>MPKLCPHRVNKPTRCDAKAQDGSFPANPDVSLPGAMASTGRSHSALTRILAKLLLLNLLFSAAQAYSLLSDSSLRAVPLGQPSDFDIHTGTLLSPFLIPRVPGTEGHAKVQQHIVSFFRTRLPSWTVEWLNTTSKTPATGSSQIPFSNLILRRGPPGVKGGDVAWLTLAAHYDSLYRPEGFIGATDSAVPCALLMHVAQSVDDALTRKWENEGEGDGLEDVEATGVQILFLDGEEAWVSWTEEDSLYGSRALAEHWESAVHPPPSTYPNPLSSISLFVLLDLLGDLNPHVPSYFSTTHWAYQHLSSLEDRMRKLGLLETRPRMQFLPEKDKRPEQFTRGFIADDHVPFLRRGVNILHVIPTPFPKFWHTLDDDAEHLDDATIGDWARIVAGFVAEWMELDGVIGSGQKTEKGFARDEL</sequence>
<dbReference type="STRING" id="177199.A0A420YKF0"/>
<gene>
    <name evidence="6" type="ORF">DL546_008872</name>
</gene>
<dbReference type="InterPro" id="IPR040234">
    <property type="entry name" value="QC/QCL"/>
</dbReference>
<keyword evidence="3" id="KW-0479">Metal-binding</keyword>
<organism evidence="6 7">
    <name type="scientific">Coniochaeta pulveracea</name>
    <dbReference type="NCBI Taxonomy" id="177199"/>
    <lineage>
        <taxon>Eukaryota</taxon>
        <taxon>Fungi</taxon>
        <taxon>Dikarya</taxon>
        <taxon>Ascomycota</taxon>
        <taxon>Pezizomycotina</taxon>
        <taxon>Sordariomycetes</taxon>
        <taxon>Sordariomycetidae</taxon>
        <taxon>Coniochaetales</taxon>
        <taxon>Coniochaetaceae</taxon>
        <taxon>Coniochaeta</taxon>
    </lineage>
</organism>
<feature type="domain" description="Peptidase M28" evidence="5">
    <location>
        <begin position="164"/>
        <end position="392"/>
    </location>
</feature>
<evidence type="ECO:0000256" key="1">
    <source>
        <dbReference type="ARBA" id="ARBA00022679"/>
    </source>
</evidence>
<feature type="compositionally biased region" description="Basic residues" evidence="4">
    <location>
        <begin position="1"/>
        <end position="11"/>
    </location>
</feature>
<dbReference type="OrthoDB" id="3907302at2759"/>
<dbReference type="AlphaFoldDB" id="A0A420YKF0"/>
<protein>
    <recommendedName>
        <fullName evidence="3">Peptide hydrolase</fullName>
        <ecNumber evidence="3">3.4.-.-</ecNumber>
    </recommendedName>
</protein>
<dbReference type="InterPro" id="IPR007484">
    <property type="entry name" value="Peptidase_M28"/>
</dbReference>
<proteinExistence type="inferred from homology"/>
<feature type="region of interest" description="Disordered" evidence="4">
    <location>
        <begin position="1"/>
        <end position="29"/>
    </location>
</feature>
<keyword evidence="3" id="KW-0645">Protease</keyword>
<keyword evidence="3" id="KW-0378">Hydrolase</keyword>
<dbReference type="PANTHER" id="PTHR12283">
    <property type="entry name" value="GLUTAMINYL-PEPTIDE CYCLOTRANSFERASE"/>
    <property type="match status" value="1"/>
</dbReference>
<dbReference type="InterPro" id="IPR037457">
    <property type="entry name" value="M28_QC"/>
</dbReference>
<comment type="caution">
    <text evidence="6">The sequence shown here is derived from an EMBL/GenBank/DDBJ whole genome shotgun (WGS) entry which is preliminary data.</text>
</comment>
<evidence type="ECO:0000259" key="5">
    <source>
        <dbReference type="Pfam" id="PF04389"/>
    </source>
</evidence>
<evidence type="ECO:0000256" key="4">
    <source>
        <dbReference type="SAM" id="MobiDB-lite"/>
    </source>
</evidence>
<dbReference type="Gene3D" id="3.40.630.10">
    <property type="entry name" value="Zn peptidases"/>
    <property type="match status" value="1"/>
</dbReference>
<keyword evidence="2" id="KW-0012">Acyltransferase</keyword>
<dbReference type="EMBL" id="QVQW01000005">
    <property type="protein sequence ID" value="RKU48358.1"/>
    <property type="molecule type" value="Genomic_DNA"/>
</dbReference>
<dbReference type="EC" id="3.4.-.-" evidence="3"/>